<accession>A0AAV2NZW1</accession>
<feature type="signal peptide" evidence="2">
    <location>
        <begin position="1"/>
        <end position="26"/>
    </location>
</feature>
<reference evidence="3" key="1">
    <citation type="submission" date="2024-04" db="EMBL/GenBank/DDBJ databases">
        <authorList>
            <consortium name="Molecular Ecology Group"/>
        </authorList>
    </citation>
    <scope>NUCLEOTIDE SEQUENCE</scope>
</reference>
<dbReference type="AlphaFoldDB" id="A0AAV2NZW1"/>
<feature type="region of interest" description="Disordered" evidence="1">
    <location>
        <begin position="712"/>
        <end position="790"/>
    </location>
</feature>
<dbReference type="Proteomes" id="UP001497644">
    <property type="component" value="Chromosome 6"/>
</dbReference>
<feature type="region of interest" description="Disordered" evidence="1">
    <location>
        <begin position="348"/>
        <end position="388"/>
    </location>
</feature>
<organism evidence="3 4">
    <name type="scientific">Lasius platythorax</name>
    <dbReference type="NCBI Taxonomy" id="488582"/>
    <lineage>
        <taxon>Eukaryota</taxon>
        <taxon>Metazoa</taxon>
        <taxon>Ecdysozoa</taxon>
        <taxon>Arthropoda</taxon>
        <taxon>Hexapoda</taxon>
        <taxon>Insecta</taxon>
        <taxon>Pterygota</taxon>
        <taxon>Neoptera</taxon>
        <taxon>Endopterygota</taxon>
        <taxon>Hymenoptera</taxon>
        <taxon>Apocrita</taxon>
        <taxon>Aculeata</taxon>
        <taxon>Formicoidea</taxon>
        <taxon>Formicidae</taxon>
        <taxon>Formicinae</taxon>
        <taxon>Lasius</taxon>
        <taxon>Lasius</taxon>
    </lineage>
</organism>
<feature type="compositionally biased region" description="Acidic residues" evidence="1">
    <location>
        <begin position="455"/>
        <end position="471"/>
    </location>
</feature>
<feature type="compositionally biased region" description="Low complexity" evidence="1">
    <location>
        <begin position="712"/>
        <end position="735"/>
    </location>
</feature>
<feature type="compositionally biased region" description="Low complexity" evidence="1">
    <location>
        <begin position="764"/>
        <end position="775"/>
    </location>
</feature>
<evidence type="ECO:0000256" key="1">
    <source>
        <dbReference type="SAM" id="MobiDB-lite"/>
    </source>
</evidence>
<evidence type="ECO:0000256" key="2">
    <source>
        <dbReference type="SAM" id="SignalP"/>
    </source>
</evidence>
<sequence length="790" mass="85149">MLLVLSRLLSRSNCILILIMSDLAISAPFKSRKRSPSESEEGFSASPRIMEIQLPLKITSKQDLVAWSKYVMSLVASKVNFTSTSLKDAISEKRVSLADNSAAKSKEMMKKAPINEKRQGFNYPARRLTAPHMRRGDEKVMAYPLPLGGMKVPTSNPQDPFNLPSSDINGPTDLANFNANFNANFENPFQQSEIDTFGNFDILTQSPYLPTPLKTSDIAMYRNTSGFENPVKLQTTKNSLNILKAYDNELGQTLPIAVNDELTATNLSHLGEPLLTFPFQAVITITSQLPTATTILNTQPKDYFAFRPSDPLHEFSQFERDFEKNYTLTNESGQIDVVFNDLGRDANRKKSNENVKKAENEEEEKEQDGQRKKNEKKTKGARKQNSIKRQSSVLGDLLRMLGILRKLPKNTTEVNVATPVLSILKGTNPQKIQVTFDETLPNQESGNETSQAQLNDDDDDDEEEEEEEEEGGSIQALIDLLPLAAPILEDLSDPNSETDISEVLQAAIPLLEELSDPNEEGGIDIPGVLLPLSQRLSEGPEGQGSDSGAILGPLIQLIAPLIGPLSGPLIGPLSRSSSGPDGKQNSASLISSVAGPLSEPQGPYGQSVLSNLVASITARLSKELAASAGDSDVKSLVSSLVSGVLAGTSAGSSGQKGHYRGHNKDTYHAPTSYGNTYDSYGQPAAASGNDMISAILKEVLGAFLKLSATSSTSSANLSGTSSSGSAGLSASSSEGSSKEPPKTPAYGPPTGSQSYEVGPPPSMRPSYASPASSPYEQFTRRRSRQQIKKF</sequence>
<feature type="region of interest" description="Disordered" evidence="1">
    <location>
        <begin position="438"/>
        <end position="475"/>
    </location>
</feature>
<feature type="compositionally biased region" description="Basic and acidic residues" evidence="1">
    <location>
        <begin position="348"/>
        <end position="359"/>
    </location>
</feature>
<feature type="chain" id="PRO_5043461077" evidence="2">
    <location>
        <begin position="27"/>
        <end position="790"/>
    </location>
</feature>
<feature type="compositionally biased region" description="Basic residues" evidence="1">
    <location>
        <begin position="373"/>
        <end position="386"/>
    </location>
</feature>
<evidence type="ECO:0000313" key="3">
    <source>
        <dbReference type="EMBL" id="CAL1685334.1"/>
    </source>
</evidence>
<feature type="compositionally biased region" description="Polar residues" evidence="1">
    <location>
        <begin position="440"/>
        <end position="454"/>
    </location>
</feature>
<protein>
    <submittedName>
        <fullName evidence="3">Uncharacterized protein</fullName>
    </submittedName>
</protein>
<proteinExistence type="predicted"/>
<dbReference type="EMBL" id="OZ034829">
    <property type="protein sequence ID" value="CAL1685334.1"/>
    <property type="molecule type" value="Genomic_DNA"/>
</dbReference>
<gene>
    <name evidence="3" type="ORF">LPLAT_LOCUS10863</name>
</gene>
<name>A0AAV2NZW1_9HYME</name>
<keyword evidence="4" id="KW-1185">Reference proteome</keyword>
<keyword evidence="2" id="KW-0732">Signal</keyword>
<evidence type="ECO:0000313" key="4">
    <source>
        <dbReference type="Proteomes" id="UP001497644"/>
    </source>
</evidence>
<feature type="compositionally biased region" description="Basic residues" evidence="1">
    <location>
        <begin position="780"/>
        <end position="790"/>
    </location>
</feature>